<dbReference type="CDD" id="cd06259">
    <property type="entry name" value="YdcF-like"/>
    <property type="match status" value="1"/>
</dbReference>
<comment type="caution">
    <text evidence="9">The sequence shown here is derived from an EMBL/GenBank/DDBJ whole genome shotgun (WGS) entry which is preliminary data.</text>
</comment>
<keyword evidence="10" id="KW-1185">Reference proteome</keyword>
<dbReference type="PROSITE" id="PS51257">
    <property type="entry name" value="PROKAR_LIPOPROTEIN"/>
    <property type="match status" value="1"/>
</dbReference>
<accession>A0A6N9NIH3</accession>
<evidence type="ECO:0000256" key="2">
    <source>
        <dbReference type="ARBA" id="ARBA00022475"/>
    </source>
</evidence>
<organism evidence="9 10">
    <name type="scientific">Acidiluteibacter ferrifornacis</name>
    <dbReference type="NCBI Taxonomy" id="2692424"/>
    <lineage>
        <taxon>Bacteria</taxon>
        <taxon>Pseudomonadati</taxon>
        <taxon>Bacteroidota</taxon>
        <taxon>Flavobacteriia</taxon>
        <taxon>Flavobacteriales</taxon>
        <taxon>Cryomorphaceae</taxon>
        <taxon>Acidiluteibacter</taxon>
    </lineage>
</organism>
<evidence type="ECO:0000256" key="6">
    <source>
        <dbReference type="ARBA" id="ARBA00023136"/>
    </source>
</evidence>
<keyword evidence="2" id="KW-1003">Cell membrane</keyword>
<evidence type="ECO:0000256" key="5">
    <source>
        <dbReference type="ARBA" id="ARBA00022989"/>
    </source>
</evidence>
<keyword evidence="5" id="KW-1133">Transmembrane helix</keyword>
<dbReference type="EMBL" id="WWNE01000003">
    <property type="protein sequence ID" value="NBG65010.1"/>
    <property type="molecule type" value="Genomic_DNA"/>
</dbReference>
<evidence type="ECO:0000313" key="9">
    <source>
        <dbReference type="EMBL" id="NBG65010.1"/>
    </source>
</evidence>
<evidence type="ECO:0000256" key="4">
    <source>
        <dbReference type="ARBA" id="ARBA00022692"/>
    </source>
</evidence>
<dbReference type="InterPro" id="IPR003848">
    <property type="entry name" value="DUF218"/>
</dbReference>
<keyword evidence="4" id="KW-0812">Transmembrane</keyword>
<dbReference type="Proteomes" id="UP000470771">
    <property type="component" value="Unassembled WGS sequence"/>
</dbReference>
<dbReference type="GO" id="GO:0005886">
    <property type="term" value="C:plasma membrane"/>
    <property type="evidence" value="ECO:0007669"/>
    <property type="project" value="UniProtKB-SubCell"/>
</dbReference>
<keyword evidence="3" id="KW-0997">Cell inner membrane</keyword>
<dbReference type="RefSeq" id="WP_160631699.1">
    <property type="nucleotide sequence ID" value="NZ_WWNE01000003.1"/>
</dbReference>
<dbReference type="Pfam" id="PF02698">
    <property type="entry name" value="DUF218"/>
    <property type="match status" value="1"/>
</dbReference>
<sequence length="216" mass="24752">MTKWLSTILSYSLVVYTLVLYLAIACDNYISNSNKGLMYDSVLDIPYKKVGLLLGTSKYISNGTKNLYFSYRIDAASQLFYSQKIDYILVSGDNATKQYNEPITIKKELIKHGIPEDRIVLDYAGFRTFDSMIRAKEVFGQQELIVISQPFHNERAIFIGRKNGMDVIGYNAKDVSDYSGFKTQLREKFARVKVLLDIYLLNTKPKFLGEKIEIES</sequence>
<gene>
    <name evidence="9" type="ORF">GQN54_02700</name>
</gene>
<dbReference type="InterPro" id="IPR051599">
    <property type="entry name" value="Cell_Envelope_Assoc"/>
</dbReference>
<evidence type="ECO:0000313" key="10">
    <source>
        <dbReference type="Proteomes" id="UP000470771"/>
    </source>
</evidence>
<dbReference type="PANTHER" id="PTHR30336:SF0">
    <property type="entry name" value="PROTEIN SANA"/>
    <property type="match status" value="1"/>
</dbReference>
<evidence type="ECO:0000256" key="7">
    <source>
        <dbReference type="ARBA" id="ARBA00037355"/>
    </source>
</evidence>
<evidence type="ECO:0000256" key="1">
    <source>
        <dbReference type="ARBA" id="ARBA00004377"/>
    </source>
</evidence>
<protein>
    <submittedName>
        <fullName evidence="9">Vancomycin high temperature exclusion protein</fullName>
    </submittedName>
</protein>
<evidence type="ECO:0000256" key="3">
    <source>
        <dbReference type="ARBA" id="ARBA00022519"/>
    </source>
</evidence>
<feature type="domain" description="DUF218" evidence="8">
    <location>
        <begin position="67"/>
        <end position="177"/>
    </location>
</feature>
<reference evidence="9 10" key="1">
    <citation type="submission" date="2019-12" db="EMBL/GenBank/DDBJ databases">
        <authorList>
            <person name="Zhao J."/>
        </authorList>
    </citation>
    <scope>NUCLEOTIDE SEQUENCE [LARGE SCALE GENOMIC DNA]</scope>
    <source>
        <strain evidence="9 10">S-15</strain>
    </source>
</reference>
<comment type="subcellular location">
    <subcellularLocation>
        <location evidence="1">Cell inner membrane</location>
        <topology evidence="1">Single-pass membrane protein</topology>
    </subcellularLocation>
</comment>
<name>A0A6N9NIH3_9FLAO</name>
<evidence type="ECO:0000259" key="8">
    <source>
        <dbReference type="Pfam" id="PF02698"/>
    </source>
</evidence>
<keyword evidence="6" id="KW-0472">Membrane</keyword>
<comment type="function">
    <text evidence="7">Participates in the barrier function of the cell envelope.</text>
</comment>
<proteinExistence type="predicted"/>
<dbReference type="PANTHER" id="PTHR30336">
    <property type="entry name" value="INNER MEMBRANE PROTEIN, PROBABLE PERMEASE"/>
    <property type="match status" value="1"/>
</dbReference>
<dbReference type="AlphaFoldDB" id="A0A6N9NIH3"/>